<dbReference type="HOGENOM" id="CLU_076835_0_0_6"/>
<dbReference type="PROSITE" id="PS51724">
    <property type="entry name" value="SPOR"/>
    <property type="match status" value="1"/>
</dbReference>
<feature type="region of interest" description="Disordered" evidence="1">
    <location>
        <begin position="67"/>
        <end position="90"/>
    </location>
</feature>
<feature type="compositionally biased region" description="Basic and acidic residues" evidence="1">
    <location>
        <begin position="188"/>
        <end position="201"/>
    </location>
</feature>
<feature type="compositionally biased region" description="Basic and acidic residues" evidence="1">
    <location>
        <begin position="109"/>
        <end position="119"/>
    </location>
</feature>
<dbReference type="OrthoDB" id="8558195at2"/>
<dbReference type="AlphaFoldDB" id="A1WZR6"/>
<name>A1WZR6_HALHL</name>
<feature type="compositionally biased region" description="Basic residues" evidence="1">
    <location>
        <begin position="1"/>
        <end position="20"/>
    </location>
</feature>
<dbReference type="Proteomes" id="UP000000647">
    <property type="component" value="Chromosome"/>
</dbReference>
<feature type="region of interest" description="Disordered" evidence="1">
    <location>
        <begin position="105"/>
        <end position="125"/>
    </location>
</feature>
<feature type="region of interest" description="Disordered" evidence="1">
    <location>
        <begin position="184"/>
        <end position="213"/>
    </location>
</feature>
<feature type="transmembrane region" description="Helical" evidence="2">
    <location>
        <begin position="40"/>
        <end position="59"/>
    </location>
</feature>
<keyword evidence="2" id="KW-0812">Transmembrane</keyword>
<dbReference type="SUPFAM" id="SSF110997">
    <property type="entry name" value="Sporulation related repeat"/>
    <property type="match status" value="1"/>
</dbReference>
<feature type="region of interest" description="Disordered" evidence="1">
    <location>
        <begin position="1"/>
        <end position="32"/>
    </location>
</feature>
<feature type="domain" description="SPOR" evidence="3">
    <location>
        <begin position="132"/>
        <end position="212"/>
    </location>
</feature>
<dbReference type="InterPro" id="IPR052521">
    <property type="entry name" value="Cell_div_SPOR-domain"/>
</dbReference>
<reference evidence="4 5" key="2">
    <citation type="journal article" date="2013" name="Stand. Genomic Sci.">
        <title>Complete genome sequence of Halorhodospira halophila SL1.</title>
        <authorList>
            <person name="Challacombe J.F."/>
            <person name="Majid S."/>
            <person name="Deole R."/>
            <person name="Brettin T.S."/>
            <person name="Bruce D."/>
            <person name="Delano S.F."/>
            <person name="Detter J.C."/>
            <person name="Gleasner C.D."/>
            <person name="Han C.S."/>
            <person name="Misra M."/>
            <person name="Reitenga K.G."/>
            <person name="Mikhailova N."/>
            <person name="Woyke T."/>
            <person name="Pitluck S."/>
            <person name="Nolan M."/>
            <person name="Land M.L."/>
            <person name="Saunders E."/>
            <person name="Tapia R."/>
            <person name="Lapidus A."/>
            <person name="Ivanova N."/>
            <person name="Hoff W.D."/>
        </authorList>
    </citation>
    <scope>NUCLEOTIDE SEQUENCE [LARGE SCALE GENOMIC DNA]</scope>
    <source>
        <strain evidence="5">DSM 244 / SL1</strain>
    </source>
</reference>
<keyword evidence="2" id="KW-0472">Membrane</keyword>
<evidence type="ECO:0000259" key="3">
    <source>
        <dbReference type="PROSITE" id="PS51724"/>
    </source>
</evidence>
<dbReference type="KEGG" id="hha:Hhal_2415"/>
<evidence type="ECO:0000313" key="5">
    <source>
        <dbReference type="Proteomes" id="UP000000647"/>
    </source>
</evidence>
<reference evidence="5" key="1">
    <citation type="submission" date="2006-12" db="EMBL/GenBank/DDBJ databases">
        <title>Complete sequence of Halorhodospira halophila SL1.</title>
        <authorList>
            <consortium name="US DOE Joint Genome Institute"/>
            <person name="Copeland A."/>
            <person name="Lucas S."/>
            <person name="Lapidus A."/>
            <person name="Barry K."/>
            <person name="Detter J.C."/>
            <person name="Glavina del Rio T."/>
            <person name="Hammon N."/>
            <person name="Israni S."/>
            <person name="Dalin E."/>
            <person name="Tice H."/>
            <person name="Pitluck S."/>
            <person name="Saunders E."/>
            <person name="Brettin T."/>
            <person name="Bruce D."/>
            <person name="Han C."/>
            <person name="Tapia R."/>
            <person name="Schmutz J."/>
            <person name="Larimer F."/>
            <person name="Land M."/>
            <person name="Hauser L."/>
            <person name="Kyrpides N."/>
            <person name="Mikhailova N."/>
            <person name="Hoff W."/>
            <person name="Richardson P."/>
        </authorList>
    </citation>
    <scope>NUCLEOTIDE SEQUENCE [LARGE SCALE GENOMIC DNA]</scope>
    <source>
        <strain evidence="5">DSM 244 / SL1</strain>
    </source>
</reference>
<protein>
    <submittedName>
        <fullName evidence="4">Sporulation domain protein</fullName>
    </submittedName>
</protein>
<dbReference type="RefSeq" id="WP_011815200.1">
    <property type="nucleotide sequence ID" value="NC_008789.1"/>
</dbReference>
<accession>A1WZR6</accession>
<evidence type="ECO:0000256" key="1">
    <source>
        <dbReference type="SAM" id="MobiDB-lite"/>
    </source>
</evidence>
<dbReference type="Pfam" id="PF05036">
    <property type="entry name" value="SPOR"/>
    <property type="match status" value="1"/>
</dbReference>
<feature type="compositionally biased region" description="Acidic residues" evidence="1">
    <location>
        <begin position="73"/>
        <end position="86"/>
    </location>
</feature>
<dbReference type="EMBL" id="CP000544">
    <property type="protein sequence ID" value="ABM63178.1"/>
    <property type="molecule type" value="Genomic_DNA"/>
</dbReference>
<dbReference type="InterPro" id="IPR036680">
    <property type="entry name" value="SPOR-like_sf"/>
</dbReference>
<gene>
    <name evidence="4" type="ordered locus">Hhal_2415</name>
</gene>
<organism evidence="4 5">
    <name type="scientific">Halorhodospira halophila (strain DSM 244 / SL1)</name>
    <name type="common">Ectothiorhodospira halophila (strain DSM 244 / SL1)</name>
    <dbReference type="NCBI Taxonomy" id="349124"/>
    <lineage>
        <taxon>Bacteria</taxon>
        <taxon>Pseudomonadati</taxon>
        <taxon>Pseudomonadota</taxon>
        <taxon>Gammaproteobacteria</taxon>
        <taxon>Chromatiales</taxon>
        <taxon>Ectothiorhodospiraceae</taxon>
        <taxon>Halorhodospira</taxon>
    </lineage>
</organism>
<proteinExistence type="predicted"/>
<dbReference type="PANTHER" id="PTHR38687">
    <property type="entry name" value="CELL DIVISION PROTEIN DEDD-RELATED"/>
    <property type="match status" value="1"/>
</dbReference>
<evidence type="ECO:0000313" key="4">
    <source>
        <dbReference type="EMBL" id="ABM63178.1"/>
    </source>
</evidence>
<dbReference type="STRING" id="349124.Hhal_2415"/>
<dbReference type="eggNOG" id="COG3087">
    <property type="taxonomic scope" value="Bacteria"/>
</dbReference>
<keyword evidence="2" id="KW-1133">Transmembrane helix</keyword>
<dbReference type="GO" id="GO:0042834">
    <property type="term" value="F:peptidoglycan binding"/>
    <property type="evidence" value="ECO:0007669"/>
    <property type="project" value="InterPro"/>
</dbReference>
<keyword evidence="5" id="KW-1185">Reference proteome</keyword>
<sequence length="213" mass="24014">MAQKSTKPRGNTRSKARTPARSRGGGAQARRTERRAVPGFVWLLIGGVIGAVALLFVQYQQGREDAAPVDPAAEMEPEPEDEPAAEESERSYDFYELLMQDEVTVPEEDLGRADERRTQDEEEDEISRAATFEEGRSYLLQAGSFQRHDDAESMRATLALVGLPAQIHTVELDEGEEWHRVRVGPFEDSDRLEEARTRMEDNDIQPLMLRQDG</sequence>
<dbReference type="PANTHER" id="PTHR38687:SF2">
    <property type="entry name" value="CELL DIVISION PROTEIN FTSN"/>
    <property type="match status" value="1"/>
</dbReference>
<dbReference type="InterPro" id="IPR007730">
    <property type="entry name" value="SPOR-like_dom"/>
</dbReference>
<evidence type="ECO:0000256" key="2">
    <source>
        <dbReference type="SAM" id="Phobius"/>
    </source>
</evidence>
<dbReference type="Gene3D" id="3.30.70.1070">
    <property type="entry name" value="Sporulation related repeat"/>
    <property type="match status" value="1"/>
</dbReference>